<evidence type="ECO:0000256" key="2">
    <source>
        <dbReference type="ARBA" id="ARBA00022603"/>
    </source>
</evidence>
<gene>
    <name evidence="6" type="ORF">ABWT76_005677</name>
</gene>
<dbReference type="AlphaFoldDB" id="A0AAU8JDI6"/>
<dbReference type="EC" id="2.1.1.72" evidence="1"/>
<evidence type="ECO:0000256" key="3">
    <source>
        <dbReference type="ARBA" id="ARBA00022679"/>
    </source>
</evidence>
<reference evidence="6" key="1">
    <citation type="submission" date="2024-07" db="EMBL/GenBank/DDBJ databases">
        <authorList>
            <person name="Kim Y.J."/>
            <person name="Jeong J.Y."/>
        </authorList>
    </citation>
    <scope>NUCLEOTIDE SEQUENCE</scope>
    <source>
        <strain evidence="6">GIHE-MW2</strain>
    </source>
</reference>
<dbReference type="Gene3D" id="3.40.50.150">
    <property type="entry name" value="Vaccinia Virus protein VP39"/>
    <property type="match status" value="1"/>
</dbReference>
<dbReference type="SUPFAM" id="SSF53335">
    <property type="entry name" value="S-adenosyl-L-methionine-dependent methyltransferases"/>
    <property type="match status" value="1"/>
</dbReference>
<evidence type="ECO:0000256" key="1">
    <source>
        <dbReference type="ARBA" id="ARBA00011900"/>
    </source>
</evidence>
<dbReference type="InterPro" id="IPR029063">
    <property type="entry name" value="SAM-dependent_MTases_sf"/>
</dbReference>
<accession>A0AAU8JDI6</accession>
<protein>
    <recommendedName>
        <fullName evidence="1">site-specific DNA-methyltransferase (adenine-specific)</fullName>
        <ecNumber evidence="1">2.1.1.72</ecNumber>
    </recommendedName>
</protein>
<feature type="domain" description="MmeI-like DNA-methyltransferase" evidence="5">
    <location>
        <begin position="31"/>
        <end position="124"/>
    </location>
</feature>
<dbReference type="RefSeq" id="WP_354635326.1">
    <property type="nucleotide sequence ID" value="NZ_CP159837.1"/>
</dbReference>
<evidence type="ECO:0000256" key="4">
    <source>
        <dbReference type="ARBA" id="ARBA00047942"/>
    </source>
</evidence>
<sequence length="150" mass="17492">MDRVNAHNHSFLFKDINHLLLNLDSDRCQLLLQEILPHLSILDPACGSGAFLVAAMKTLIGIYSAVIGTIQLKGSRELKQWLKETEKQHPSLIYFIKKRIITHNFYGVDIMEKATKIAKLRLFLWLFPRSPWQSWNRCRILILILWRGIL</sequence>
<keyword evidence="3" id="KW-0808">Transferase</keyword>
<proteinExistence type="predicted"/>
<dbReference type="PANTHER" id="PTHR33841:SF1">
    <property type="entry name" value="DNA METHYLTRANSFERASE A"/>
    <property type="match status" value="1"/>
</dbReference>
<dbReference type="InterPro" id="IPR046816">
    <property type="entry name" value="MmeI_Mtase"/>
</dbReference>
<keyword evidence="2 6" id="KW-0489">Methyltransferase</keyword>
<evidence type="ECO:0000259" key="5">
    <source>
        <dbReference type="Pfam" id="PF20473"/>
    </source>
</evidence>
<organism evidence="6">
    <name type="scientific">Planktothricoides raciborskii GIHE-MW2</name>
    <dbReference type="NCBI Taxonomy" id="2792601"/>
    <lineage>
        <taxon>Bacteria</taxon>
        <taxon>Bacillati</taxon>
        <taxon>Cyanobacteriota</taxon>
        <taxon>Cyanophyceae</taxon>
        <taxon>Oscillatoriophycideae</taxon>
        <taxon>Oscillatoriales</taxon>
        <taxon>Oscillatoriaceae</taxon>
        <taxon>Planktothricoides</taxon>
    </lineage>
</organism>
<evidence type="ECO:0000313" key="6">
    <source>
        <dbReference type="EMBL" id="XCM36888.1"/>
    </source>
</evidence>
<dbReference type="EMBL" id="CP159837">
    <property type="protein sequence ID" value="XCM36888.1"/>
    <property type="molecule type" value="Genomic_DNA"/>
</dbReference>
<dbReference type="GO" id="GO:0009007">
    <property type="term" value="F:site-specific DNA-methyltransferase (adenine-specific) activity"/>
    <property type="evidence" value="ECO:0007669"/>
    <property type="project" value="UniProtKB-EC"/>
</dbReference>
<dbReference type="Pfam" id="PF20473">
    <property type="entry name" value="MmeI_Mtase"/>
    <property type="match status" value="1"/>
</dbReference>
<dbReference type="GO" id="GO:0032259">
    <property type="term" value="P:methylation"/>
    <property type="evidence" value="ECO:0007669"/>
    <property type="project" value="UniProtKB-KW"/>
</dbReference>
<dbReference type="InterPro" id="IPR050953">
    <property type="entry name" value="N4_N6_ade-DNA_methylase"/>
</dbReference>
<comment type="catalytic activity">
    <reaction evidence="4">
        <text>a 2'-deoxyadenosine in DNA + S-adenosyl-L-methionine = an N(6)-methyl-2'-deoxyadenosine in DNA + S-adenosyl-L-homocysteine + H(+)</text>
        <dbReference type="Rhea" id="RHEA:15197"/>
        <dbReference type="Rhea" id="RHEA-COMP:12418"/>
        <dbReference type="Rhea" id="RHEA-COMP:12419"/>
        <dbReference type="ChEBI" id="CHEBI:15378"/>
        <dbReference type="ChEBI" id="CHEBI:57856"/>
        <dbReference type="ChEBI" id="CHEBI:59789"/>
        <dbReference type="ChEBI" id="CHEBI:90615"/>
        <dbReference type="ChEBI" id="CHEBI:90616"/>
        <dbReference type="EC" id="2.1.1.72"/>
    </reaction>
</comment>
<name>A0AAU8JDI6_9CYAN</name>
<dbReference type="PANTHER" id="PTHR33841">
    <property type="entry name" value="DNA METHYLTRANSFERASE YEEA-RELATED"/>
    <property type="match status" value="1"/>
</dbReference>